<dbReference type="eggNOG" id="KOG1304">
    <property type="taxonomic scope" value="Eukaryota"/>
</dbReference>
<evidence type="ECO:0000256" key="5">
    <source>
        <dbReference type="SAM" id="MobiDB-lite"/>
    </source>
</evidence>
<evidence type="ECO:0000256" key="2">
    <source>
        <dbReference type="ARBA" id="ARBA00022692"/>
    </source>
</evidence>
<feature type="region of interest" description="Disordered" evidence="5">
    <location>
        <begin position="1"/>
        <end position="82"/>
    </location>
</feature>
<organism evidence="8 9">
    <name type="scientific">Tetrahymena thermophila (strain SB210)</name>
    <dbReference type="NCBI Taxonomy" id="312017"/>
    <lineage>
        <taxon>Eukaryota</taxon>
        <taxon>Sar</taxon>
        <taxon>Alveolata</taxon>
        <taxon>Ciliophora</taxon>
        <taxon>Intramacronucleata</taxon>
        <taxon>Oligohymenophorea</taxon>
        <taxon>Hymenostomatida</taxon>
        <taxon>Tetrahymenina</taxon>
        <taxon>Tetrahymenidae</taxon>
        <taxon>Tetrahymena</taxon>
    </lineage>
</organism>
<name>Q24FU6_TETTS</name>
<feature type="transmembrane region" description="Helical" evidence="6">
    <location>
        <begin position="91"/>
        <end position="113"/>
    </location>
</feature>
<feature type="transmembrane region" description="Helical" evidence="6">
    <location>
        <begin position="433"/>
        <end position="456"/>
    </location>
</feature>
<evidence type="ECO:0000259" key="7">
    <source>
        <dbReference type="Pfam" id="PF01490"/>
    </source>
</evidence>
<evidence type="ECO:0000256" key="4">
    <source>
        <dbReference type="ARBA" id="ARBA00023136"/>
    </source>
</evidence>
<dbReference type="KEGG" id="tet:TTHERM_00941490"/>
<reference evidence="9" key="1">
    <citation type="journal article" date="2006" name="PLoS Biol.">
        <title>Macronuclear genome sequence of the ciliate Tetrahymena thermophila, a model eukaryote.</title>
        <authorList>
            <person name="Eisen J.A."/>
            <person name="Coyne R.S."/>
            <person name="Wu M."/>
            <person name="Wu D."/>
            <person name="Thiagarajan M."/>
            <person name="Wortman J.R."/>
            <person name="Badger J.H."/>
            <person name="Ren Q."/>
            <person name="Amedeo P."/>
            <person name="Jones K.M."/>
            <person name="Tallon L.J."/>
            <person name="Delcher A.L."/>
            <person name="Salzberg S.L."/>
            <person name="Silva J.C."/>
            <person name="Haas B.J."/>
            <person name="Majoros W.H."/>
            <person name="Farzad M."/>
            <person name="Carlton J.M."/>
            <person name="Smith R.K. Jr."/>
            <person name="Garg J."/>
            <person name="Pearlman R.E."/>
            <person name="Karrer K.M."/>
            <person name="Sun L."/>
            <person name="Manning G."/>
            <person name="Elde N.C."/>
            <person name="Turkewitz A.P."/>
            <person name="Asai D.J."/>
            <person name="Wilkes D.E."/>
            <person name="Wang Y."/>
            <person name="Cai H."/>
            <person name="Collins K."/>
            <person name="Stewart B.A."/>
            <person name="Lee S.R."/>
            <person name="Wilamowska K."/>
            <person name="Weinberg Z."/>
            <person name="Ruzzo W.L."/>
            <person name="Wloga D."/>
            <person name="Gaertig J."/>
            <person name="Frankel J."/>
            <person name="Tsao C.-C."/>
            <person name="Gorovsky M.A."/>
            <person name="Keeling P.J."/>
            <person name="Waller R.F."/>
            <person name="Patron N.J."/>
            <person name="Cherry J.M."/>
            <person name="Stover N.A."/>
            <person name="Krieger C.J."/>
            <person name="del Toro C."/>
            <person name="Ryder H.F."/>
            <person name="Williamson S.C."/>
            <person name="Barbeau R.A."/>
            <person name="Hamilton E.P."/>
            <person name="Orias E."/>
        </authorList>
    </citation>
    <scope>NUCLEOTIDE SEQUENCE [LARGE SCALE GENOMIC DNA]</scope>
    <source>
        <strain evidence="9">SB210</strain>
    </source>
</reference>
<accession>Q24FU6</accession>
<feature type="transmembrane region" description="Helical" evidence="6">
    <location>
        <begin position="119"/>
        <end position="140"/>
    </location>
</feature>
<dbReference type="Gene3D" id="1.20.1740.10">
    <property type="entry name" value="Amino acid/polyamine transporter I"/>
    <property type="match status" value="1"/>
</dbReference>
<dbReference type="OrthoDB" id="339469at2759"/>
<feature type="domain" description="Amino acid transporter transmembrane" evidence="7">
    <location>
        <begin position="87"/>
        <end position="488"/>
    </location>
</feature>
<evidence type="ECO:0000313" key="8">
    <source>
        <dbReference type="EMBL" id="EAS06664.2"/>
    </source>
</evidence>
<protein>
    <submittedName>
        <fullName evidence="8">Transmembrane amino acid transporter protein</fullName>
    </submittedName>
</protein>
<feature type="transmembrane region" description="Helical" evidence="6">
    <location>
        <begin position="410"/>
        <end position="427"/>
    </location>
</feature>
<evidence type="ECO:0000256" key="1">
    <source>
        <dbReference type="ARBA" id="ARBA00004141"/>
    </source>
</evidence>
<evidence type="ECO:0000256" key="3">
    <source>
        <dbReference type="ARBA" id="ARBA00022989"/>
    </source>
</evidence>
<gene>
    <name evidence="8" type="ORF">TTHERM_00941490</name>
</gene>
<feature type="transmembrane region" description="Helical" evidence="6">
    <location>
        <begin position="354"/>
        <end position="378"/>
    </location>
</feature>
<dbReference type="GO" id="GO:0016020">
    <property type="term" value="C:membrane"/>
    <property type="evidence" value="ECO:0007669"/>
    <property type="project" value="UniProtKB-SubCell"/>
</dbReference>
<dbReference type="EMBL" id="GG662264">
    <property type="protein sequence ID" value="EAS06664.2"/>
    <property type="molecule type" value="Genomic_DNA"/>
</dbReference>
<dbReference type="PANTHER" id="PTHR22950">
    <property type="entry name" value="AMINO ACID TRANSPORTER"/>
    <property type="match status" value="1"/>
</dbReference>
<feature type="transmembrane region" description="Helical" evidence="6">
    <location>
        <begin position="167"/>
        <end position="187"/>
    </location>
</feature>
<keyword evidence="3 6" id="KW-1133">Transmembrane helix</keyword>
<dbReference type="Pfam" id="PF01490">
    <property type="entry name" value="Aa_trans"/>
    <property type="match status" value="1"/>
</dbReference>
<feature type="transmembrane region" description="Helical" evidence="6">
    <location>
        <begin position="234"/>
        <end position="253"/>
    </location>
</feature>
<feature type="compositionally biased region" description="Polar residues" evidence="5">
    <location>
        <begin position="62"/>
        <end position="82"/>
    </location>
</feature>
<dbReference type="HOGENOM" id="CLU_009646_6_4_1"/>
<sequence length="504" mass="57148">MQFNQVELQLPAQKYKQNQMDEGEKIYQNGTPSINDNYYEGKDEDQFGVDQNGDSEQEKSTSKATPDNMSKSESIIEVNPSNKKQAKSSTMYAYMNLFKGYIGSGILALPYAFTQAGWVLSSMIFLLVAFIVYDTMNLLFELADSYGKEGVDYQFIAKHHFGRKGQFAVSTFIVIFQVGCCISYVIFFMKFLENVFGMAGKTQENDIIYLLIALAIIIPMSFINSISAFAKISILANFMIVVTLLAIFSYNIQKIGELQPDIYSRNLNDTFDFSRIPMMIGVSIYAFEAIGLIFSIRNSVENPQLQFGAIFRNTNIVMVSVYIVFSVVAVIAYGDDMNEIILFSLPNDQKSVQFFQIIYAFALIMSYPLQLLPTFQILESNQKIHKFIYQQRAMPDNSNKEPCSTIARRMVMRVSVTLCICFCAYAVPRFAIFLNIIGAVAGTSLQFILPIIMYLQTFKDTMKTFKKFKLYIFFLIGVIGGLSSFIFSVIELAQQREATETDNN</sequence>
<dbReference type="InterPro" id="IPR013057">
    <property type="entry name" value="AA_transpt_TM"/>
</dbReference>
<dbReference type="RefSeq" id="XP_001026909.2">
    <property type="nucleotide sequence ID" value="XM_001026909.2"/>
</dbReference>
<dbReference type="FunCoup" id="Q24FU6">
    <property type="interactions" value="2"/>
</dbReference>
<dbReference type="STRING" id="312017.Q24FU6"/>
<keyword evidence="4 6" id="KW-0472">Membrane</keyword>
<proteinExistence type="predicted"/>
<evidence type="ECO:0000313" key="9">
    <source>
        <dbReference type="Proteomes" id="UP000009168"/>
    </source>
</evidence>
<feature type="transmembrane region" description="Helical" evidence="6">
    <location>
        <begin position="207"/>
        <end position="227"/>
    </location>
</feature>
<feature type="transmembrane region" description="Helical" evidence="6">
    <location>
        <begin position="315"/>
        <end position="334"/>
    </location>
</feature>
<feature type="transmembrane region" description="Helical" evidence="6">
    <location>
        <begin position="468"/>
        <end position="490"/>
    </location>
</feature>
<feature type="transmembrane region" description="Helical" evidence="6">
    <location>
        <begin position="273"/>
        <end position="294"/>
    </location>
</feature>
<dbReference type="PANTHER" id="PTHR22950:SF666">
    <property type="entry name" value="VACUOLAR AMINO ACID TRANSPORTER 4"/>
    <property type="match status" value="1"/>
</dbReference>
<dbReference type="InParanoid" id="Q24FU6"/>
<dbReference type="AlphaFoldDB" id="Q24FU6"/>
<evidence type="ECO:0000256" key="6">
    <source>
        <dbReference type="SAM" id="Phobius"/>
    </source>
</evidence>
<dbReference type="Proteomes" id="UP000009168">
    <property type="component" value="Unassembled WGS sequence"/>
</dbReference>
<dbReference type="GeneID" id="7832894"/>
<keyword evidence="9" id="KW-1185">Reference proteome</keyword>
<keyword evidence="2 6" id="KW-0812">Transmembrane</keyword>
<comment type="subcellular location">
    <subcellularLocation>
        <location evidence="1">Membrane</location>
        <topology evidence="1">Multi-pass membrane protein</topology>
    </subcellularLocation>
</comment>
<dbReference type="GO" id="GO:0015179">
    <property type="term" value="F:L-amino acid transmembrane transporter activity"/>
    <property type="evidence" value="ECO:0007669"/>
    <property type="project" value="TreeGrafter"/>
</dbReference>